<feature type="domain" description="BBS2 hairpin" evidence="2">
    <location>
        <begin position="1"/>
        <end position="70"/>
    </location>
</feature>
<organism evidence="3 4">
    <name type="scientific">Macrostomum lignano</name>
    <dbReference type="NCBI Taxonomy" id="282301"/>
    <lineage>
        <taxon>Eukaryota</taxon>
        <taxon>Metazoa</taxon>
        <taxon>Spiralia</taxon>
        <taxon>Lophotrochozoa</taxon>
        <taxon>Platyhelminthes</taxon>
        <taxon>Rhabditophora</taxon>
        <taxon>Macrostomorpha</taxon>
        <taxon>Macrostomida</taxon>
        <taxon>Macrostomidae</taxon>
        <taxon>Macrostomum</taxon>
    </lineage>
</organism>
<feature type="region of interest" description="Disordered" evidence="1">
    <location>
        <begin position="120"/>
        <end position="140"/>
    </location>
</feature>
<evidence type="ECO:0000256" key="1">
    <source>
        <dbReference type="SAM" id="MobiDB-lite"/>
    </source>
</evidence>
<evidence type="ECO:0000259" key="2">
    <source>
        <dbReference type="Pfam" id="PF23353"/>
    </source>
</evidence>
<dbReference type="WBParaSite" id="maker-unitig_38777-snap-gene-0.1-mRNA-1">
    <property type="protein sequence ID" value="maker-unitig_38777-snap-gene-0.1-mRNA-1"/>
    <property type="gene ID" value="maker-unitig_38777-snap-gene-0.1"/>
</dbReference>
<dbReference type="InterPro" id="IPR016616">
    <property type="entry name" value="Bardet-Biedl_syndrome_2_prot"/>
</dbReference>
<accession>A0A1I8FL33</accession>
<sequence>MADSSNLVRGLVVRAEDARLLGDFVNFKKAYKDLRDLNRDLASSYSMRAANQQALSESLKALNQIIQRAAGCWAGRFKTQAVNDCRAAILGQPSLASQAHSSKLGGSMLTATIYTGPRTVSSEKYQNRQPEKVSSSAATNPAAGQIKIKTKLRFGFCKTRGADVSGCLPLESTELYNCSWGMAPIH</sequence>
<dbReference type="PANTHER" id="PTHR32465:SF0">
    <property type="entry name" value="BARDET-BIEDL SYNDROME 2 PROTEIN"/>
    <property type="match status" value="1"/>
</dbReference>
<name>A0A1I8FL33_9PLAT</name>
<reference evidence="4" key="1">
    <citation type="submission" date="2016-11" db="UniProtKB">
        <authorList>
            <consortium name="WormBaseParasite"/>
        </authorList>
    </citation>
    <scope>IDENTIFICATION</scope>
</reference>
<keyword evidence="3" id="KW-1185">Reference proteome</keyword>
<dbReference type="GO" id="GO:0031514">
    <property type="term" value="C:motile cilium"/>
    <property type="evidence" value="ECO:0007669"/>
    <property type="project" value="TreeGrafter"/>
</dbReference>
<dbReference type="Proteomes" id="UP000095280">
    <property type="component" value="Unplaced"/>
</dbReference>
<proteinExistence type="predicted"/>
<dbReference type="GO" id="GO:1905515">
    <property type="term" value="P:non-motile cilium assembly"/>
    <property type="evidence" value="ECO:0007669"/>
    <property type="project" value="InterPro"/>
</dbReference>
<evidence type="ECO:0000313" key="3">
    <source>
        <dbReference type="Proteomes" id="UP000095280"/>
    </source>
</evidence>
<dbReference type="InterPro" id="IPR055380">
    <property type="entry name" value="BBS2_hp_dom"/>
</dbReference>
<dbReference type="Pfam" id="PF23353">
    <property type="entry name" value="BBS2_hp"/>
    <property type="match status" value="1"/>
</dbReference>
<protein>
    <submittedName>
        <fullName evidence="4">BBS2_C domain-containing protein</fullName>
    </submittedName>
</protein>
<dbReference type="GO" id="GO:0016020">
    <property type="term" value="C:membrane"/>
    <property type="evidence" value="ECO:0007669"/>
    <property type="project" value="TreeGrafter"/>
</dbReference>
<dbReference type="GO" id="GO:0034464">
    <property type="term" value="C:BBSome"/>
    <property type="evidence" value="ECO:0007669"/>
    <property type="project" value="InterPro"/>
</dbReference>
<dbReference type="AlphaFoldDB" id="A0A1I8FL33"/>
<dbReference type="PANTHER" id="PTHR32465">
    <property type="entry name" value="BARDET-BIEDL SYNDROME 2 PROTEIN"/>
    <property type="match status" value="1"/>
</dbReference>
<dbReference type="GO" id="GO:0036064">
    <property type="term" value="C:ciliary basal body"/>
    <property type="evidence" value="ECO:0007669"/>
    <property type="project" value="TreeGrafter"/>
</dbReference>
<evidence type="ECO:0000313" key="4">
    <source>
        <dbReference type="WBParaSite" id="maker-unitig_38777-snap-gene-0.1-mRNA-1"/>
    </source>
</evidence>